<feature type="transmembrane region" description="Helical" evidence="7">
    <location>
        <begin position="165"/>
        <end position="182"/>
    </location>
</feature>
<comment type="subcellular location">
    <subcellularLocation>
        <location evidence="1">Cell membrane</location>
        <topology evidence="1">Multi-pass membrane protein</topology>
    </subcellularLocation>
</comment>
<comment type="similarity">
    <text evidence="2">Belongs to the chromate ion transporter (CHR) (TC 2.A.51) family.</text>
</comment>
<evidence type="ECO:0000256" key="4">
    <source>
        <dbReference type="ARBA" id="ARBA00022692"/>
    </source>
</evidence>
<keyword evidence="6 7" id="KW-0472">Membrane</keyword>
<dbReference type="RefSeq" id="WP_168051618.1">
    <property type="nucleotide sequence ID" value="NZ_JAATJR010000005.1"/>
</dbReference>
<evidence type="ECO:0000256" key="6">
    <source>
        <dbReference type="ARBA" id="ARBA00023136"/>
    </source>
</evidence>
<dbReference type="InterPro" id="IPR003370">
    <property type="entry name" value="Chromate_transpt"/>
</dbReference>
<reference evidence="8 9" key="1">
    <citation type="submission" date="2020-03" db="EMBL/GenBank/DDBJ databases">
        <title>Roseomonas selenitidurans sp. nov. isolated from soil.</title>
        <authorList>
            <person name="Liu H."/>
        </authorList>
    </citation>
    <scope>NUCLEOTIDE SEQUENCE [LARGE SCALE GENOMIC DNA]</scope>
    <source>
        <strain evidence="8 9">JCM 15073</strain>
    </source>
</reference>
<dbReference type="PANTHER" id="PTHR43663:SF1">
    <property type="entry name" value="CHROMATE TRANSPORTER"/>
    <property type="match status" value="1"/>
</dbReference>
<feature type="transmembrane region" description="Helical" evidence="7">
    <location>
        <begin position="142"/>
        <end position="159"/>
    </location>
</feature>
<name>A0ABX1F3J8_9PROT</name>
<dbReference type="EMBL" id="JAAVTX010000005">
    <property type="protein sequence ID" value="NKE46903.1"/>
    <property type="molecule type" value="Genomic_DNA"/>
</dbReference>
<keyword evidence="4 7" id="KW-0812">Transmembrane</keyword>
<evidence type="ECO:0000256" key="5">
    <source>
        <dbReference type="ARBA" id="ARBA00022989"/>
    </source>
</evidence>
<evidence type="ECO:0000256" key="3">
    <source>
        <dbReference type="ARBA" id="ARBA00022475"/>
    </source>
</evidence>
<keyword evidence="9" id="KW-1185">Reference proteome</keyword>
<gene>
    <name evidence="8" type="ORF">HB662_19135</name>
</gene>
<feature type="transmembrane region" description="Helical" evidence="7">
    <location>
        <begin position="80"/>
        <end position="103"/>
    </location>
</feature>
<evidence type="ECO:0000256" key="1">
    <source>
        <dbReference type="ARBA" id="ARBA00004651"/>
    </source>
</evidence>
<evidence type="ECO:0000256" key="2">
    <source>
        <dbReference type="ARBA" id="ARBA00005262"/>
    </source>
</evidence>
<dbReference type="InterPro" id="IPR052518">
    <property type="entry name" value="CHR_Transporter"/>
</dbReference>
<comment type="caution">
    <text evidence="8">The sequence shown here is derived from an EMBL/GenBank/DDBJ whole genome shotgun (WGS) entry which is preliminary data.</text>
</comment>
<feature type="transmembrane region" description="Helical" evidence="7">
    <location>
        <begin position="12"/>
        <end position="34"/>
    </location>
</feature>
<sequence length="186" mass="19205">MSDTAGRPRPTVSALFFTYLRIGLIGFGGVNAWARRVLVEERGWVTEQEYAEVLGLGQVLPGPNALNVAIQLGERFRGGLGALAASVGLFGGPMLVLVGLAILHDAYGEVPLVKAVLAGTAAAAAGMILGTAARITQNLKPAWPILAVGIAALVAGAVLRLPLPWIVLGLAPLGILAAWWSGRARA</sequence>
<dbReference type="PANTHER" id="PTHR43663">
    <property type="entry name" value="CHROMATE TRANSPORT PROTEIN-RELATED"/>
    <property type="match status" value="1"/>
</dbReference>
<protein>
    <submittedName>
        <fullName evidence="8">Chromate transporter</fullName>
    </submittedName>
</protein>
<organism evidence="8 9">
    <name type="scientific">Falsiroseomonas frigidaquae</name>
    <dbReference type="NCBI Taxonomy" id="487318"/>
    <lineage>
        <taxon>Bacteria</taxon>
        <taxon>Pseudomonadati</taxon>
        <taxon>Pseudomonadota</taxon>
        <taxon>Alphaproteobacteria</taxon>
        <taxon>Acetobacterales</taxon>
        <taxon>Roseomonadaceae</taxon>
        <taxon>Falsiroseomonas</taxon>
    </lineage>
</organism>
<accession>A0ABX1F3J8</accession>
<dbReference type="Proteomes" id="UP000765160">
    <property type="component" value="Unassembled WGS sequence"/>
</dbReference>
<evidence type="ECO:0000313" key="8">
    <source>
        <dbReference type="EMBL" id="NKE46903.1"/>
    </source>
</evidence>
<keyword evidence="5 7" id="KW-1133">Transmembrane helix</keyword>
<proteinExistence type="inferred from homology"/>
<dbReference type="Pfam" id="PF02417">
    <property type="entry name" value="Chromate_transp"/>
    <property type="match status" value="1"/>
</dbReference>
<evidence type="ECO:0000256" key="7">
    <source>
        <dbReference type="SAM" id="Phobius"/>
    </source>
</evidence>
<evidence type="ECO:0000313" key="9">
    <source>
        <dbReference type="Proteomes" id="UP000765160"/>
    </source>
</evidence>
<keyword evidence="3" id="KW-1003">Cell membrane</keyword>
<feature type="transmembrane region" description="Helical" evidence="7">
    <location>
        <begin position="115"/>
        <end position="135"/>
    </location>
</feature>